<reference evidence="1 2" key="1">
    <citation type="journal article" date="2003" name="Cell">
        <title>Origins of highly mosaic mycobacteriophage genomes.</title>
        <authorList>
            <person name="Pedulla M.L."/>
            <person name="Ford M.E."/>
            <person name="Houtz J.M."/>
            <person name="Karthikeyan T."/>
            <person name="Wadsworth C."/>
            <person name="Lewis J.A."/>
            <person name="Jacobs-Sera D."/>
            <person name="Falbo J."/>
            <person name="Gross J."/>
            <person name="Pannunzio N.R."/>
            <person name="Brucker W."/>
            <person name="Kumar V."/>
            <person name="Kandasamy J."/>
            <person name="Keenan L."/>
            <person name="Bardarov S."/>
            <person name="Kriakov J."/>
            <person name="Lawrence J.G."/>
            <person name="Jacobs W.R. Jr."/>
            <person name="Hendrix R.W."/>
            <person name="Hatfull G.F."/>
        </authorList>
    </citation>
    <scope>NUCLEOTIDE SEQUENCE</scope>
</reference>
<gene>
    <name evidence="1" type="primary">77</name>
    <name evidence="1" type="ORF">PBI_CHE9C_77</name>
</gene>
<dbReference type="EMBL" id="AY129333">
    <property type="protein sequence ID" value="AAN12635.1"/>
    <property type="molecule type" value="Genomic_DNA"/>
</dbReference>
<dbReference type="KEGG" id="vg:1259379"/>
<evidence type="ECO:0000313" key="2">
    <source>
        <dbReference type="Proteomes" id="UP000000967"/>
    </source>
</evidence>
<name>Q854S3_9CAUD</name>
<sequence>MEVTMSTFAPPTPLTRQITYVWQSLQRARREHDEFLTAYCEKRLDELIDRLPRSEPAQE</sequence>
<dbReference type="Proteomes" id="UP000000967">
    <property type="component" value="Segment"/>
</dbReference>
<proteinExistence type="predicted"/>
<protein>
    <submittedName>
        <fullName evidence="1">Uncharacterized protein</fullName>
    </submittedName>
</protein>
<keyword evidence="2" id="KW-1185">Reference proteome</keyword>
<evidence type="ECO:0000313" key="1">
    <source>
        <dbReference type="EMBL" id="AAN12635.1"/>
    </source>
</evidence>
<accession>Q854S3</accession>
<organism evidence="1 2">
    <name type="scientific">Mycobacterium phage Che9c</name>
    <dbReference type="NCBI Taxonomy" id="2907832"/>
    <lineage>
        <taxon>Viruses</taxon>
        <taxon>Duplodnaviria</taxon>
        <taxon>Heunggongvirae</taxon>
        <taxon>Uroviricota</taxon>
        <taxon>Caudoviricetes</taxon>
        <taxon>Chenonavirus</taxon>
        <taxon>Chenonavirus Che9c</taxon>
    </lineage>
</organism>
<dbReference type="RefSeq" id="NP_817754.1">
    <property type="nucleotide sequence ID" value="NC_004683.1"/>
</dbReference>